<evidence type="ECO:0000256" key="2">
    <source>
        <dbReference type="ARBA" id="ARBA00022723"/>
    </source>
</evidence>
<dbReference type="GO" id="GO:0005506">
    <property type="term" value="F:iron ion binding"/>
    <property type="evidence" value="ECO:0007669"/>
    <property type="project" value="TreeGrafter"/>
</dbReference>
<dbReference type="Gene3D" id="3.40.50.11750">
    <property type="entry name" value="HypD, alpha/beta domain 1"/>
    <property type="match status" value="2"/>
</dbReference>
<comment type="similarity">
    <text evidence="1">Belongs to the HypD family.</text>
</comment>
<name>A0A3S3QPI8_9BACT</name>
<proteinExistence type="inferred from homology"/>
<dbReference type="AlphaFoldDB" id="A0A3S3QPI8"/>
<dbReference type="InterPro" id="IPR042244">
    <property type="entry name" value="HypD_2_sf"/>
</dbReference>
<dbReference type="Pfam" id="PF01924">
    <property type="entry name" value="HypD"/>
    <property type="match status" value="1"/>
</dbReference>
<dbReference type="Proteomes" id="UP000287853">
    <property type="component" value="Unassembled WGS sequence"/>
</dbReference>
<dbReference type="EMBL" id="MTKO01000105">
    <property type="protein sequence ID" value="RWX43948.1"/>
    <property type="molecule type" value="Genomic_DNA"/>
</dbReference>
<dbReference type="InterPro" id="IPR002780">
    <property type="entry name" value="Hyd_form_HypD"/>
</dbReference>
<sequence>MSETVKQALRNIHAAAEEINRPVRLMEVCGTHTMAAFRTGLRALLPDTVTLLSGPGCPVCVTPNAYIDHAVALSLRSDTVVATFGDMVRVPGTERSLEYARAQGGSVVAVYSPLEALRMAQQEPQKQIVFLGVGFETTVPAVAWTLREAHRSGVENYSVLCAHKLIPPAMDTLLRSQAHIDGFICPGHVSVIIGEQAYTPLCQQHYVPCVITGFEAIDMMQGILLLLRQLIEERAEVENQYSRTVTPQGNAVAQELIDQVYTPCDAQWRGLGIIPASGLAVREPYYADAAKLALEEDLPQPRENPLCRCGDVLRGIISPPACPLFATACSPLNPIGPCMVSSEGTCAAYYRYAR</sequence>
<keyword evidence="3" id="KW-0408">Iron</keyword>
<protein>
    <submittedName>
        <fullName evidence="4">Hydrogenase expression/formation protein HypD</fullName>
    </submittedName>
</protein>
<dbReference type="PANTHER" id="PTHR30149">
    <property type="entry name" value="HYDROGENASE PROTEIN ASSEMBLY PROTEIN HYPD"/>
    <property type="match status" value="1"/>
</dbReference>
<evidence type="ECO:0000256" key="3">
    <source>
        <dbReference type="ARBA" id="ARBA00023004"/>
    </source>
</evidence>
<organism evidence="4 5">
    <name type="scientific">Candidatus Electrothrix aarhusensis</name>
    <dbReference type="NCBI Taxonomy" id="1859131"/>
    <lineage>
        <taxon>Bacteria</taxon>
        <taxon>Pseudomonadati</taxon>
        <taxon>Thermodesulfobacteriota</taxon>
        <taxon>Desulfobulbia</taxon>
        <taxon>Desulfobulbales</taxon>
        <taxon>Desulfobulbaceae</taxon>
        <taxon>Candidatus Electrothrix</taxon>
    </lineage>
</organism>
<keyword evidence="5" id="KW-1185">Reference proteome</keyword>
<reference evidence="4 5" key="1">
    <citation type="submission" date="2017-01" db="EMBL/GenBank/DDBJ databases">
        <title>The cable genome- insights into the physiology and evolution of filamentous bacteria capable of sulfide oxidation via long distance electron transfer.</title>
        <authorList>
            <person name="Schreiber L."/>
            <person name="Bjerg J.T."/>
            <person name="Boggild A."/>
            <person name="Van De Vossenberg J."/>
            <person name="Meysman F."/>
            <person name="Nielsen L.P."/>
            <person name="Schramm A."/>
            <person name="Kjeldsen K.U."/>
        </authorList>
    </citation>
    <scope>NUCLEOTIDE SEQUENCE [LARGE SCALE GENOMIC DNA]</scope>
    <source>
        <strain evidence="4">MCF</strain>
    </source>
</reference>
<dbReference type="GO" id="GO:0051604">
    <property type="term" value="P:protein maturation"/>
    <property type="evidence" value="ECO:0007669"/>
    <property type="project" value="TreeGrafter"/>
</dbReference>
<evidence type="ECO:0000256" key="1">
    <source>
        <dbReference type="ARBA" id="ARBA00007888"/>
    </source>
</evidence>
<dbReference type="InterPro" id="IPR042243">
    <property type="entry name" value="HypD_1"/>
</dbReference>
<gene>
    <name evidence="4" type="ORF">H206_03138</name>
</gene>
<evidence type="ECO:0000313" key="4">
    <source>
        <dbReference type="EMBL" id="RWX43948.1"/>
    </source>
</evidence>
<dbReference type="NCBIfam" id="TIGR00075">
    <property type="entry name" value="hypD"/>
    <property type="match status" value="1"/>
</dbReference>
<dbReference type="PANTHER" id="PTHR30149:SF0">
    <property type="entry name" value="HYDROGENASE MATURATION FACTOR HYPD"/>
    <property type="match status" value="1"/>
</dbReference>
<keyword evidence="2" id="KW-0479">Metal-binding</keyword>
<dbReference type="GO" id="GO:0051539">
    <property type="term" value="F:4 iron, 4 sulfur cluster binding"/>
    <property type="evidence" value="ECO:0007669"/>
    <property type="project" value="TreeGrafter"/>
</dbReference>
<dbReference type="PIRSF" id="PIRSF005622">
    <property type="entry name" value="Hydrgn_mat_hypD"/>
    <property type="match status" value="1"/>
</dbReference>
<dbReference type="GO" id="GO:0070025">
    <property type="term" value="F:carbon monoxide binding"/>
    <property type="evidence" value="ECO:0007669"/>
    <property type="project" value="TreeGrafter"/>
</dbReference>
<comment type="caution">
    <text evidence="4">The sequence shown here is derived from an EMBL/GenBank/DDBJ whole genome shotgun (WGS) entry which is preliminary data.</text>
</comment>
<evidence type="ECO:0000313" key="5">
    <source>
        <dbReference type="Proteomes" id="UP000287853"/>
    </source>
</evidence>
<accession>A0A3S3QPI8</accession>
<dbReference type="Gene3D" id="6.10.20.100">
    <property type="match status" value="1"/>
</dbReference>